<protein>
    <recommendedName>
        <fullName evidence="1">DUF7716 domain-containing protein</fullName>
    </recommendedName>
</protein>
<evidence type="ECO:0000313" key="3">
    <source>
        <dbReference type="Proteomes" id="UP000320722"/>
    </source>
</evidence>
<dbReference type="Pfam" id="PF24832">
    <property type="entry name" value="DUF7716"/>
    <property type="match status" value="1"/>
</dbReference>
<accession>A0A517WAJ9</accession>
<dbReference type="AlphaFoldDB" id="A0A517WAJ9"/>
<sequence>MQFRQAISISELIEMVRNKRDLDETYCVYGTGDSSQADLATSCFLDDYAEITDDDEEIETPFVTERGLWWRDELVQDVIFNAFHQDSQVTDEKILQAIKHYNEFDTFLDL</sequence>
<dbReference type="EMBL" id="CP036347">
    <property type="protein sequence ID" value="QDU02285.1"/>
    <property type="molecule type" value="Genomic_DNA"/>
</dbReference>
<reference evidence="2 3" key="1">
    <citation type="submission" date="2019-02" db="EMBL/GenBank/DDBJ databases">
        <title>Deep-cultivation of Planctomycetes and their phenomic and genomic characterization uncovers novel biology.</title>
        <authorList>
            <person name="Wiegand S."/>
            <person name="Jogler M."/>
            <person name="Boedeker C."/>
            <person name="Pinto D."/>
            <person name="Vollmers J."/>
            <person name="Rivas-Marin E."/>
            <person name="Kohn T."/>
            <person name="Peeters S.H."/>
            <person name="Heuer A."/>
            <person name="Rast P."/>
            <person name="Oberbeckmann S."/>
            <person name="Bunk B."/>
            <person name="Jeske O."/>
            <person name="Meyerdierks A."/>
            <person name="Storesund J.E."/>
            <person name="Kallscheuer N."/>
            <person name="Luecker S."/>
            <person name="Lage O.M."/>
            <person name="Pohl T."/>
            <person name="Merkel B.J."/>
            <person name="Hornburger P."/>
            <person name="Mueller R.-W."/>
            <person name="Bruemmer F."/>
            <person name="Labrenz M."/>
            <person name="Spormann A.M."/>
            <person name="Op den Camp H."/>
            <person name="Overmann J."/>
            <person name="Amann R."/>
            <person name="Jetten M.S.M."/>
            <person name="Mascher T."/>
            <person name="Medema M.H."/>
            <person name="Devos D.P."/>
            <person name="Kaster A.-K."/>
            <person name="Ovreas L."/>
            <person name="Rohde M."/>
            <person name="Galperin M.Y."/>
            <person name="Jogler C."/>
        </authorList>
    </citation>
    <scope>NUCLEOTIDE SEQUENCE [LARGE SCALE GENOMIC DNA]</scope>
    <source>
        <strain evidence="2 3">V6</strain>
    </source>
</reference>
<name>A0A517WAJ9_9PLAN</name>
<evidence type="ECO:0000259" key="1">
    <source>
        <dbReference type="Pfam" id="PF24832"/>
    </source>
</evidence>
<gene>
    <name evidence="2" type="ORF">V6x_19870</name>
</gene>
<dbReference type="Proteomes" id="UP000320722">
    <property type="component" value="Chromosome"/>
</dbReference>
<dbReference type="RefSeq" id="WP_145038966.1">
    <property type="nucleotide sequence ID" value="NZ_CP036347.1"/>
</dbReference>
<dbReference type="InterPro" id="IPR056133">
    <property type="entry name" value="DUF7716"/>
</dbReference>
<evidence type="ECO:0000313" key="2">
    <source>
        <dbReference type="EMBL" id="QDU02285.1"/>
    </source>
</evidence>
<feature type="domain" description="DUF7716" evidence="1">
    <location>
        <begin position="11"/>
        <end position="109"/>
    </location>
</feature>
<proteinExistence type="predicted"/>
<organism evidence="2 3">
    <name type="scientific">Gimesia chilikensis</name>
    <dbReference type="NCBI Taxonomy" id="2605989"/>
    <lineage>
        <taxon>Bacteria</taxon>
        <taxon>Pseudomonadati</taxon>
        <taxon>Planctomycetota</taxon>
        <taxon>Planctomycetia</taxon>
        <taxon>Planctomycetales</taxon>
        <taxon>Planctomycetaceae</taxon>
        <taxon>Gimesia</taxon>
    </lineage>
</organism>